<organism evidence="2 3">
    <name type="scientific">Lithohypha guttulata</name>
    <dbReference type="NCBI Taxonomy" id="1690604"/>
    <lineage>
        <taxon>Eukaryota</taxon>
        <taxon>Fungi</taxon>
        <taxon>Dikarya</taxon>
        <taxon>Ascomycota</taxon>
        <taxon>Pezizomycotina</taxon>
        <taxon>Eurotiomycetes</taxon>
        <taxon>Chaetothyriomycetidae</taxon>
        <taxon>Chaetothyriales</taxon>
        <taxon>Trichomeriaceae</taxon>
        <taxon>Lithohypha</taxon>
    </lineage>
</organism>
<dbReference type="EMBL" id="JAVRRJ010000002">
    <property type="protein sequence ID" value="KAK5087967.1"/>
    <property type="molecule type" value="Genomic_DNA"/>
</dbReference>
<feature type="compositionally biased region" description="Acidic residues" evidence="1">
    <location>
        <begin position="580"/>
        <end position="589"/>
    </location>
</feature>
<feature type="region of interest" description="Disordered" evidence="1">
    <location>
        <begin position="675"/>
        <end position="699"/>
    </location>
</feature>
<feature type="compositionally biased region" description="Low complexity" evidence="1">
    <location>
        <begin position="175"/>
        <end position="194"/>
    </location>
</feature>
<name>A0AAN7T1U0_9EURO</name>
<feature type="region of interest" description="Disordered" evidence="1">
    <location>
        <begin position="77"/>
        <end position="328"/>
    </location>
</feature>
<protein>
    <submittedName>
        <fullName evidence="2">Uncharacterized protein</fullName>
    </submittedName>
</protein>
<feature type="compositionally biased region" description="Polar residues" evidence="1">
    <location>
        <begin position="140"/>
        <end position="154"/>
    </location>
</feature>
<feature type="region of interest" description="Disordered" evidence="1">
    <location>
        <begin position="512"/>
        <end position="534"/>
    </location>
</feature>
<feature type="region of interest" description="Disordered" evidence="1">
    <location>
        <begin position="564"/>
        <end position="599"/>
    </location>
</feature>
<comment type="caution">
    <text evidence="2">The sequence shown here is derived from an EMBL/GenBank/DDBJ whole genome shotgun (WGS) entry which is preliminary data.</text>
</comment>
<feature type="compositionally biased region" description="Polar residues" evidence="1">
    <location>
        <begin position="413"/>
        <end position="430"/>
    </location>
</feature>
<evidence type="ECO:0000313" key="3">
    <source>
        <dbReference type="Proteomes" id="UP001309876"/>
    </source>
</evidence>
<feature type="compositionally biased region" description="Low complexity" evidence="1">
    <location>
        <begin position="437"/>
        <end position="455"/>
    </location>
</feature>
<sequence>MEIRGIARVLVQQRKQERLNEEFASDNPSGSSDIVRRMQIIEQILLDAKQDRQEIESQWVPPSSRRSRLRGGSSVRLFDFDDQLDPDQNRTIPRDSLGQREEASNEGSSRTEAVEVHANNPSPMPYVIPHRRASSDTRESSIAMTSGTNVSRTLSPDEFVDGIGQDQPPRHLRYSGRGQRAAGGRSRRAASSAATSQVEVRHQATRQPRPPLVNLHATAFQQPRSGRSRRRPSTATPKPFEALETLTEDEERDKWQTDLRAQIQDEVNRSKDTTGDRTSDVEKTSASSQSTSARTQDLRGGAGLRLFMPSFSSEEDDGSDPCSPAESEGSIIVCPAVSDTTRTRLATKQLLGMARHSEYSQWLYDRATRVVPSRNADYQSCPTSQRFYHHHYFHTTTADSAASRPQPCFGPDAQNNLFTTSHASPGSYTSGHDLFKSPTYSTSQRQSRSSASTKSTRYRNKLNFDVFEDALVPADYDELGQLAPDEREPLQSLGRNATAGRLASNEAAILDQQGRQAQRHHGSEEDGAEISPRTTLATQTFVAERVPTIPSPAHDIHVWTSLIPEPGSSARRQDPHITSDEEDSGDEDAASSTDPLPFGLFGRGRRHQCPKCYLWHEIAPSSSMPMVGTSPREYSRMCTCPECRYVHRQRKNADTEAMDDATLFTTDRSKNVLDRQADLAAARGNSPPPDSVLSSPAFD</sequence>
<keyword evidence="3" id="KW-1185">Reference proteome</keyword>
<evidence type="ECO:0000256" key="1">
    <source>
        <dbReference type="SAM" id="MobiDB-lite"/>
    </source>
</evidence>
<accession>A0AAN7T1U0</accession>
<gene>
    <name evidence="2" type="ORF">LTR05_002183</name>
</gene>
<feature type="compositionally biased region" description="Basic and acidic residues" evidence="1">
    <location>
        <begin position="266"/>
        <end position="283"/>
    </location>
</feature>
<feature type="region of interest" description="Disordered" evidence="1">
    <location>
        <begin position="400"/>
        <end position="455"/>
    </location>
</feature>
<dbReference type="AlphaFoldDB" id="A0AAN7T1U0"/>
<feature type="compositionally biased region" description="Low complexity" evidence="1">
    <location>
        <begin position="284"/>
        <end position="295"/>
    </location>
</feature>
<reference evidence="2 3" key="1">
    <citation type="submission" date="2023-08" db="EMBL/GenBank/DDBJ databases">
        <title>Black Yeasts Isolated from many extreme environments.</title>
        <authorList>
            <person name="Coleine C."/>
            <person name="Stajich J.E."/>
            <person name="Selbmann L."/>
        </authorList>
    </citation>
    <scope>NUCLEOTIDE SEQUENCE [LARGE SCALE GENOMIC DNA]</scope>
    <source>
        <strain evidence="2 3">CCFEE 5910</strain>
    </source>
</reference>
<dbReference type="Proteomes" id="UP001309876">
    <property type="component" value="Unassembled WGS sequence"/>
</dbReference>
<proteinExistence type="predicted"/>
<evidence type="ECO:0000313" key="2">
    <source>
        <dbReference type="EMBL" id="KAK5087967.1"/>
    </source>
</evidence>